<evidence type="ECO:0000313" key="3">
    <source>
        <dbReference type="Proteomes" id="UP000294829"/>
    </source>
</evidence>
<protein>
    <recommendedName>
        <fullName evidence="4">SH3b domain-containing protein</fullName>
    </recommendedName>
</protein>
<evidence type="ECO:0000313" key="2">
    <source>
        <dbReference type="EMBL" id="TDK65862.1"/>
    </source>
</evidence>
<organism evidence="2 3">
    <name type="scientific">Sapientia aquatica</name>
    <dbReference type="NCBI Taxonomy" id="1549640"/>
    <lineage>
        <taxon>Bacteria</taxon>
        <taxon>Pseudomonadati</taxon>
        <taxon>Pseudomonadota</taxon>
        <taxon>Betaproteobacteria</taxon>
        <taxon>Burkholderiales</taxon>
        <taxon>Oxalobacteraceae</taxon>
        <taxon>Sapientia</taxon>
    </lineage>
</organism>
<feature type="signal peptide" evidence="1">
    <location>
        <begin position="1"/>
        <end position="24"/>
    </location>
</feature>
<reference evidence="2 3" key="1">
    <citation type="submission" date="2019-03" db="EMBL/GenBank/DDBJ databases">
        <title>Sapientia aquatica gen. nov., sp. nov., isolated from a crater lake.</title>
        <authorList>
            <person name="Felfoldi T."/>
            <person name="Szabo A."/>
            <person name="Toth E."/>
            <person name="Schumann P."/>
            <person name="Keki Z."/>
            <person name="Marialigeti K."/>
            <person name="Mathe I."/>
        </authorList>
    </citation>
    <scope>NUCLEOTIDE SEQUENCE [LARGE SCALE GENOMIC DNA]</scope>
    <source>
        <strain evidence="2 3">SA-152</strain>
    </source>
</reference>
<dbReference type="Pfam" id="PF06347">
    <property type="entry name" value="SH3_4"/>
    <property type="match status" value="2"/>
</dbReference>
<dbReference type="Gene3D" id="2.30.30.40">
    <property type="entry name" value="SH3 Domains"/>
    <property type="match status" value="1"/>
</dbReference>
<name>A0A4R5W1C0_9BURK</name>
<evidence type="ECO:0000256" key="1">
    <source>
        <dbReference type="SAM" id="SignalP"/>
    </source>
</evidence>
<dbReference type="RefSeq" id="WP_133327883.1">
    <property type="nucleotide sequence ID" value="NZ_SMYL01000004.1"/>
</dbReference>
<proteinExistence type="predicted"/>
<comment type="caution">
    <text evidence="2">The sequence shown here is derived from an EMBL/GenBank/DDBJ whole genome shotgun (WGS) entry which is preliminary data.</text>
</comment>
<dbReference type="Proteomes" id="UP000294829">
    <property type="component" value="Unassembled WGS sequence"/>
</dbReference>
<accession>A0A4R5W1C0</accession>
<keyword evidence="1" id="KW-0732">Signal</keyword>
<dbReference type="InterPro" id="IPR010466">
    <property type="entry name" value="DUF1058"/>
</dbReference>
<sequence>MKTQTRLVLLVALAACLQAGAALAVEFKNVGPTAVVMYDAPSSRGQKLYVAPRGMPVEVVINYGLWSKVRDFAGDLSWIETKQLVERKNILVRNLNAKIRANPDDSAEVVFSADKGVLLELVEPVSTTWAKVKHADGSIGYVKVSDIWGV</sequence>
<dbReference type="AlphaFoldDB" id="A0A4R5W1C0"/>
<dbReference type="EMBL" id="SMYL01000004">
    <property type="protein sequence ID" value="TDK65862.1"/>
    <property type="molecule type" value="Genomic_DNA"/>
</dbReference>
<gene>
    <name evidence="2" type="ORF">E2I14_09635</name>
</gene>
<feature type="chain" id="PRO_5020400445" description="SH3b domain-containing protein" evidence="1">
    <location>
        <begin position="25"/>
        <end position="150"/>
    </location>
</feature>
<dbReference type="OrthoDB" id="5297720at2"/>
<keyword evidence="3" id="KW-1185">Reference proteome</keyword>
<evidence type="ECO:0008006" key="4">
    <source>
        <dbReference type="Google" id="ProtNLM"/>
    </source>
</evidence>